<dbReference type="InterPro" id="IPR021345">
    <property type="entry name" value="DUF2961"/>
</dbReference>
<evidence type="ECO:0000313" key="3">
    <source>
        <dbReference type="Proteomes" id="UP000179243"/>
    </source>
</evidence>
<dbReference type="InterPro" id="IPR026444">
    <property type="entry name" value="Secre_tail"/>
</dbReference>
<dbReference type="AlphaFoldDB" id="A0A1F7FAU5"/>
<evidence type="ECO:0000256" key="1">
    <source>
        <dbReference type="SAM" id="SignalP"/>
    </source>
</evidence>
<gene>
    <name evidence="2" type="ORF">A2519_02400</name>
</gene>
<proteinExistence type="predicted"/>
<sequence>MNFSTGKISCCLLAFCCCAAAFDLRSMFSLASLAQKQPDRILYEVSSYDRKGRNAGDGFADAYYHYVEKGEYVVFDEAGPGVLVNFWVDTMDYFSGRVSFLFDDDTLPRFSLSRQELFSGTHRLFPWPVTASQDSASGGNFSMSPIPFKNRLKIRFSDHPAFYHFLFYRYKDGEDIESLDTLNDYTTLSCLFRPLDNTGMGDSIAVIPAGGQITIFSSQSAGTIYQFHIKPGSYDAEALNRIVIIATWDNAPLPQVFAPLGELIGCKHRPSAFLAYPVNGDSAHGYTIQFPMPFCKSATIKLRNDNRAQAATVAFTIKHTAISPPDSSILYFHAYHHAEMPWNNSLDYPLLSVNGSGCFAGSFLYVTGDRSRIFLEGDERFYADGRSFPDLYGTGLEDYLLAGWYFTHGPFALPFSGFLSSERGDQDAMSFYRFHISDNIPFCASFLAGIEKGPLGTHPPDFSSVAFYYQSQARTMVRTDSLVLGDSLSEKAHALAYSALVDEEWLTGVYAGDSFNVQVLKTKVMDDSLTFSIHIDSANRGALLRCVTDISRGGQRMDVFVDRIYAGVWQISAENEYARLYDADFFIPESIARGKDSLAIKIVNRDDGWSIGFNAMKYEVYTLAPDSAVLGLPQYAMAAVPVPDMNDGTRLMLVWNPGPEGALYDRIAVYRDTVEQFTPSLNTLAGIANGLSFTDTRLACGRKYYYRFKGYCGGKKTAESPAPLFARTPGIIQREAESLFPLLASASCSTFVYVPFNEDGDHPWLPDAPEGSDTLYSNKRYLAMRARSAGDSAVFSFFTSARDTFEIEATYCTGDSFGAFEALVNGRTIGLHADAYTRKPWVAGTRSDSIFIMEPGYNSLVFRSTGKNPHSAGYHIGLDRFRLSTLSERYTNVPDSLALRILSYFPNPFNPVVRVMFDLAKAARVEAGVFDVSGRLVQRLVNRDFIPQKHTLSWNGRDRQGREIASGVYFIRIRAGNAVRTVKTVLVR</sequence>
<organism evidence="2 3">
    <name type="scientific">Candidatus Raymondbacteria bacterium RIFOXYD12_FULL_49_13</name>
    <dbReference type="NCBI Taxonomy" id="1817890"/>
    <lineage>
        <taxon>Bacteria</taxon>
        <taxon>Raymondiibacteriota</taxon>
    </lineage>
</organism>
<dbReference type="EMBL" id="MFYX01000084">
    <property type="protein sequence ID" value="OGK03606.1"/>
    <property type="molecule type" value="Genomic_DNA"/>
</dbReference>
<dbReference type="CDD" id="cd02795">
    <property type="entry name" value="CBM6-CBM35-CBM36_like"/>
    <property type="match status" value="1"/>
</dbReference>
<name>A0A1F7FAU5_UNCRA</name>
<feature type="chain" id="PRO_5009528577" description="FlgD Ig-like domain-containing protein" evidence="1">
    <location>
        <begin position="22"/>
        <end position="988"/>
    </location>
</feature>
<dbReference type="Pfam" id="PF11175">
    <property type="entry name" value="DUF2961"/>
    <property type="match status" value="1"/>
</dbReference>
<dbReference type="Gene3D" id="2.60.120.1390">
    <property type="match status" value="2"/>
</dbReference>
<accession>A0A1F7FAU5</accession>
<comment type="caution">
    <text evidence="2">The sequence shown here is derived from an EMBL/GenBank/DDBJ whole genome shotgun (WGS) entry which is preliminary data.</text>
</comment>
<evidence type="ECO:0000313" key="2">
    <source>
        <dbReference type="EMBL" id="OGK03606.1"/>
    </source>
</evidence>
<dbReference type="Gene3D" id="2.60.40.10">
    <property type="entry name" value="Immunoglobulins"/>
    <property type="match status" value="1"/>
</dbReference>
<feature type="signal peptide" evidence="1">
    <location>
        <begin position="1"/>
        <end position="21"/>
    </location>
</feature>
<protein>
    <recommendedName>
        <fullName evidence="4">FlgD Ig-like domain-containing protein</fullName>
    </recommendedName>
</protein>
<evidence type="ECO:0008006" key="4">
    <source>
        <dbReference type="Google" id="ProtNLM"/>
    </source>
</evidence>
<dbReference type="Gene3D" id="2.60.40.4070">
    <property type="match status" value="1"/>
</dbReference>
<dbReference type="Proteomes" id="UP000179243">
    <property type="component" value="Unassembled WGS sequence"/>
</dbReference>
<keyword evidence="1" id="KW-0732">Signal</keyword>
<reference evidence="2 3" key="1">
    <citation type="journal article" date="2016" name="Nat. Commun.">
        <title>Thousands of microbial genomes shed light on interconnected biogeochemical processes in an aquifer system.</title>
        <authorList>
            <person name="Anantharaman K."/>
            <person name="Brown C.T."/>
            <person name="Hug L.A."/>
            <person name="Sharon I."/>
            <person name="Castelle C.J."/>
            <person name="Probst A.J."/>
            <person name="Thomas B.C."/>
            <person name="Singh A."/>
            <person name="Wilkins M.J."/>
            <person name="Karaoz U."/>
            <person name="Brodie E.L."/>
            <person name="Williams K.H."/>
            <person name="Hubbard S.S."/>
            <person name="Banfield J.F."/>
        </authorList>
    </citation>
    <scope>NUCLEOTIDE SEQUENCE [LARGE SCALE GENOMIC DNA]</scope>
</reference>
<dbReference type="NCBIfam" id="TIGR04183">
    <property type="entry name" value="Por_Secre_tail"/>
    <property type="match status" value="1"/>
</dbReference>
<dbReference type="InterPro" id="IPR013783">
    <property type="entry name" value="Ig-like_fold"/>
</dbReference>